<dbReference type="InterPro" id="IPR004360">
    <property type="entry name" value="Glyas_Fos-R_dOase_dom"/>
</dbReference>
<feature type="domain" description="VOC" evidence="2">
    <location>
        <begin position="25"/>
        <end position="142"/>
    </location>
</feature>
<keyword evidence="3" id="KW-0223">Dioxygenase</keyword>
<dbReference type="PROSITE" id="PS51819">
    <property type="entry name" value="VOC"/>
    <property type="match status" value="2"/>
</dbReference>
<dbReference type="PANTHER" id="PTHR43279:SF1">
    <property type="entry name" value="CATECHOL-2,3-DIOXYGENASE"/>
    <property type="match status" value="1"/>
</dbReference>
<dbReference type="PANTHER" id="PTHR43279">
    <property type="entry name" value="CATECHOL-2,3-DIOXYGENASE"/>
    <property type="match status" value="1"/>
</dbReference>
<evidence type="ECO:0000313" key="4">
    <source>
        <dbReference type="Proteomes" id="UP000199350"/>
    </source>
</evidence>
<evidence type="ECO:0000313" key="3">
    <source>
        <dbReference type="EMBL" id="SDL73736.1"/>
    </source>
</evidence>
<name>A0A1G9MHI1_9CORY</name>
<proteinExistence type="predicted"/>
<dbReference type="Proteomes" id="UP000199350">
    <property type="component" value="Chromosome I"/>
</dbReference>
<feature type="domain" description="VOC" evidence="2">
    <location>
        <begin position="183"/>
        <end position="296"/>
    </location>
</feature>
<dbReference type="InterPro" id="IPR037523">
    <property type="entry name" value="VOC_core"/>
</dbReference>
<evidence type="ECO:0000256" key="1">
    <source>
        <dbReference type="ARBA" id="ARBA00022723"/>
    </source>
</evidence>
<dbReference type="RefSeq" id="WP_092148587.1">
    <property type="nucleotide sequence ID" value="NZ_LT629700.1"/>
</dbReference>
<keyword evidence="1" id="KW-0479">Metal-binding</keyword>
<organism evidence="3 4">
    <name type="scientific">Corynebacterium mycetoides</name>
    <dbReference type="NCBI Taxonomy" id="38302"/>
    <lineage>
        <taxon>Bacteria</taxon>
        <taxon>Bacillati</taxon>
        <taxon>Actinomycetota</taxon>
        <taxon>Actinomycetes</taxon>
        <taxon>Mycobacteriales</taxon>
        <taxon>Corynebacteriaceae</taxon>
        <taxon>Corynebacterium</taxon>
    </lineage>
</organism>
<dbReference type="Pfam" id="PF00903">
    <property type="entry name" value="Glyoxalase"/>
    <property type="match status" value="2"/>
</dbReference>
<dbReference type="OrthoDB" id="6909416at2"/>
<dbReference type="InterPro" id="IPR018146">
    <property type="entry name" value="Glyoxalase_1_CS"/>
</dbReference>
<gene>
    <name evidence="3" type="ORF">SAMN04488535_0603</name>
</gene>
<sequence>MFTQTPHPDSLVKRNPDDLLPADLSMGAVELLVRDMDAMVRFYNQGVGLDVLQQGGDATALGLSGTDLVTLRREPNLPVPSRNDAGLFHTAVLFPTPELLAASVASVASAYPRSFTGSADHLYSEAFYFDDPEGNGVELYVDRPRDQWVKEDSGLYALATDPLDPNAFLSRHAPDSPVALGGTLGHVHLQVGNIDAARDFYVTTLGFEVRGELSSALFVSAGGYHHHIALNTWNSLGAGPRAAALGLGRVDIDVQRDDDLAALEARLKDHGLATRNDGRTLSFEDPWNTVIRVTSAAAS</sequence>
<evidence type="ECO:0000259" key="2">
    <source>
        <dbReference type="PROSITE" id="PS51819"/>
    </source>
</evidence>
<accession>A0A1G9MHI1</accession>
<dbReference type="GO" id="GO:0051213">
    <property type="term" value="F:dioxygenase activity"/>
    <property type="evidence" value="ECO:0007669"/>
    <property type="project" value="UniProtKB-KW"/>
</dbReference>
<dbReference type="GO" id="GO:0004462">
    <property type="term" value="F:lactoylglutathione lyase activity"/>
    <property type="evidence" value="ECO:0007669"/>
    <property type="project" value="InterPro"/>
</dbReference>
<dbReference type="AlphaFoldDB" id="A0A1G9MHI1"/>
<dbReference type="InterPro" id="IPR029068">
    <property type="entry name" value="Glyas_Bleomycin-R_OHBP_Dase"/>
</dbReference>
<keyword evidence="3" id="KW-0560">Oxidoreductase</keyword>
<keyword evidence="4" id="KW-1185">Reference proteome</keyword>
<dbReference type="Gene3D" id="3.10.180.10">
    <property type="entry name" value="2,3-Dihydroxybiphenyl 1,2-Dioxygenase, domain 1"/>
    <property type="match status" value="2"/>
</dbReference>
<dbReference type="SUPFAM" id="SSF54593">
    <property type="entry name" value="Glyoxalase/Bleomycin resistance protein/Dihydroxybiphenyl dioxygenase"/>
    <property type="match status" value="2"/>
</dbReference>
<dbReference type="PROSITE" id="PS00934">
    <property type="entry name" value="GLYOXALASE_I_1"/>
    <property type="match status" value="1"/>
</dbReference>
<dbReference type="STRING" id="38302.SAMN04488535_0603"/>
<dbReference type="EMBL" id="LT629700">
    <property type="protein sequence ID" value="SDL73736.1"/>
    <property type="molecule type" value="Genomic_DNA"/>
</dbReference>
<reference evidence="4" key="1">
    <citation type="submission" date="2016-10" db="EMBL/GenBank/DDBJ databases">
        <authorList>
            <person name="Varghese N."/>
            <person name="Submissions S."/>
        </authorList>
    </citation>
    <scope>NUCLEOTIDE SEQUENCE [LARGE SCALE GENOMIC DNA]</scope>
    <source>
        <strain evidence="4">DSM 20632</strain>
    </source>
</reference>
<dbReference type="GO" id="GO:0046872">
    <property type="term" value="F:metal ion binding"/>
    <property type="evidence" value="ECO:0007669"/>
    <property type="project" value="UniProtKB-KW"/>
</dbReference>
<protein>
    <submittedName>
        <fullName evidence="3">Catechol 2,3-dioxygenase</fullName>
    </submittedName>
</protein>